<dbReference type="SUPFAM" id="SSF111352">
    <property type="entry name" value="Ammonium transporter"/>
    <property type="match status" value="1"/>
</dbReference>
<feature type="transmembrane region" description="Helical" evidence="12">
    <location>
        <begin position="77"/>
        <end position="95"/>
    </location>
</feature>
<evidence type="ECO:0000256" key="10">
    <source>
        <dbReference type="ARBA" id="ARBA00023180"/>
    </source>
</evidence>
<reference evidence="14" key="2">
    <citation type="submission" date="2025-09" db="UniProtKB">
        <authorList>
            <consortium name="Ensembl"/>
        </authorList>
    </citation>
    <scope>IDENTIFICATION</scope>
</reference>
<feature type="transmembrane region" description="Helical" evidence="12">
    <location>
        <begin position="102"/>
        <end position="122"/>
    </location>
</feature>
<keyword evidence="5" id="KW-1003">Cell membrane</keyword>
<dbReference type="GeneTree" id="ENSGT00950000182844"/>
<comment type="function">
    <text evidence="11">Functions as an ammonia transporter. May play a role in the elimination of ammonia in the gill.</text>
</comment>
<keyword evidence="9" id="KW-0924">Ammonia transport</keyword>
<evidence type="ECO:0000256" key="5">
    <source>
        <dbReference type="ARBA" id="ARBA00022475"/>
    </source>
</evidence>
<evidence type="ECO:0000256" key="1">
    <source>
        <dbReference type="ARBA" id="ARBA00004651"/>
    </source>
</evidence>
<feature type="transmembrane region" description="Helical" evidence="12">
    <location>
        <begin position="167"/>
        <end position="186"/>
    </location>
</feature>
<feature type="transmembrane region" description="Helical" evidence="12">
    <location>
        <begin position="323"/>
        <end position="340"/>
    </location>
</feature>
<dbReference type="Proteomes" id="UP000694402">
    <property type="component" value="Unassembled WGS sequence"/>
</dbReference>
<protein>
    <recommendedName>
        <fullName evidence="13">Ammonium transporter AmtB-like domain-containing protein</fullName>
    </recommendedName>
</protein>
<dbReference type="Pfam" id="PF00909">
    <property type="entry name" value="Ammonium_transp"/>
    <property type="match status" value="1"/>
</dbReference>
<feature type="transmembrane region" description="Helical" evidence="12">
    <location>
        <begin position="134"/>
        <end position="155"/>
    </location>
</feature>
<keyword evidence="10" id="KW-0325">Glycoprotein</keyword>
<evidence type="ECO:0000256" key="11">
    <source>
        <dbReference type="ARBA" id="ARBA00025220"/>
    </source>
</evidence>
<name>A0A8C8FBV8_ONCTS</name>
<keyword evidence="7 12" id="KW-1133">Transmembrane helix</keyword>
<sequence length="464" mass="51479">MGNCIQGCKDYFSRQKNTNIRLTLPVVCFVWQIAMIILFGVFIRYDEESDTHWVETKAHDNITSDIENDFYFRYPSFQDVHVMIFVGFGFLMTFLKRYSFGAVGFNFLVASFGLQWALLMQGWFHSLDPQTGKIFIGVESLINADFCVAGCLIAYGAVLGKVSPVQLLVMTLFGVTLFAVEEYIILNLLHARDAGGSMVIHTFGGYYGLTISWVLYRPNLNQSKRMQGSVYHSDIFAMIGTLFLWMFWPSFNSAITDHGDGQHRAAINTYLCLASTVLTTVAISSLSQKTGKLDMVHIQNSTLAGGVALGTAAEFMISPYGALIVGFFCGIISTMGYIFISPFLEKTLKIQDTCGIHNLHAMPGVIGGIVGAITAAAASESVYGKGDMGRIEGDVPEGEGLKLTLSPLFTGSILRLPIWGDPADENCFDDEVYWELPDEEEEHQESIPPILEYNNHMIHKQQDL</sequence>
<evidence type="ECO:0000256" key="4">
    <source>
        <dbReference type="ARBA" id="ARBA00022448"/>
    </source>
</evidence>
<dbReference type="GO" id="GO:0008519">
    <property type="term" value="F:ammonium channel activity"/>
    <property type="evidence" value="ECO:0007669"/>
    <property type="project" value="InterPro"/>
</dbReference>
<dbReference type="PANTHER" id="PTHR11730:SF30">
    <property type="entry name" value="AMMONIUM TRANSPORTER RH TYPE C"/>
    <property type="match status" value="1"/>
</dbReference>
<evidence type="ECO:0000256" key="7">
    <source>
        <dbReference type="ARBA" id="ARBA00022989"/>
    </source>
</evidence>
<dbReference type="GO" id="GO:0005886">
    <property type="term" value="C:plasma membrane"/>
    <property type="evidence" value="ECO:0007669"/>
    <property type="project" value="UniProtKB-SubCell"/>
</dbReference>
<feature type="transmembrane region" description="Helical" evidence="12">
    <location>
        <begin position="22"/>
        <end position="43"/>
    </location>
</feature>
<evidence type="ECO:0000313" key="14">
    <source>
        <dbReference type="Ensembl" id="ENSOTSP00005032791.1"/>
    </source>
</evidence>
<dbReference type="Gene3D" id="1.10.3430.10">
    <property type="entry name" value="Ammonium transporter AmtB like domains"/>
    <property type="match status" value="1"/>
</dbReference>
<evidence type="ECO:0000256" key="3">
    <source>
        <dbReference type="ARBA" id="ARBA00011233"/>
    </source>
</evidence>
<evidence type="ECO:0000259" key="13">
    <source>
        <dbReference type="Pfam" id="PF00909"/>
    </source>
</evidence>
<feature type="transmembrane region" description="Helical" evidence="12">
    <location>
        <begin position="228"/>
        <end position="247"/>
    </location>
</feature>
<comment type="subcellular location">
    <subcellularLocation>
        <location evidence="1">Cell membrane</location>
        <topology evidence="1">Multi-pass membrane protein</topology>
    </subcellularLocation>
</comment>
<keyword evidence="8 12" id="KW-0472">Membrane</keyword>
<feature type="transmembrane region" description="Helical" evidence="12">
    <location>
        <begin position="298"/>
        <end position="317"/>
    </location>
</feature>
<keyword evidence="15" id="KW-1185">Reference proteome</keyword>
<dbReference type="FunFam" id="1.10.3430.10:FF:000001">
    <property type="entry name" value="Ammonium transporter Rh type C"/>
    <property type="match status" value="1"/>
</dbReference>
<comment type="similarity">
    <text evidence="2">Belongs to the ammonium transporter (TC 2.A.49) family. Rh subfamily.</text>
</comment>
<dbReference type="PRINTS" id="PR00342">
    <property type="entry name" value="RHESUSRHD"/>
</dbReference>
<gene>
    <name evidence="14" type="primary">RHCG</name>
</gene>
<feature type="transmembrane region" description="Helical" evidence="12">
    <location>
        <begin position="198"/>
        <end position="216"/>
    </location>
</feature>
<dbReference type="PANTHER" id="PTHR11730">
    <property type="entry name" value="AMMONIUM TRANSPORTER"/>
    <property type="match status" value="1"/>
</dbReference>
<proteinExistence type="inferred from homology"/>
<accession>A0A8C8FBV8</accession>
<evidence type="ECO:0000256" key="12">
    <source>
        <dbReference type="SAM" id="Phobius"/>
    </source>
</evidence>
<dbReference type="InterPro" id="IPR002229">
    <property type="entry name" value="RhesusRHD"/>
</dbReference>
<evidence type="ECO:0000256" key="9">
    <source>
        <dbReference type="ARBA" id="ARBA00023177"/>
    </source>
</evidence>
<dbReference type="AlphaFoldDB" id="A0A8C8FBV8"/>
<keyword evidence="4" id="KW-0813">Transport</keyword>
<dbReference type="Ensembl" id="ENSOTST00005035554.2">
    <property type="protein sequence ID" value="ENSOTSP00005032791.1"/>
    <property type="gene ID" value="ENSOTSG00005015207.2"/>
</dbReference>
<evidence type="ECO:0000256" key="2">
    <source>
        <dbReference type="ARBA" id="ARBA00011036"/>
    </source>
</evidence>
<organism evidence="14 15">
    <name type="scientific">Oncorhynchus tshawytscha</name>
    <name type="common">Chinook salmon</name>
    <name type="synonym">Salmo tshawytscha</name>
    <dbReference type="NCBI Taxonomy" id="74940"/>
    <lineage>
        <taxon>Eukaryota</taxon>
        <taxon>Metazoa</taxon>
        <taxon>Chordata</taxon>
        <taxon>Craniata</taxon>
        <taxon>Vertebrata</taxon>
        <taxon>Euteleostomi</taxon>
        <taxon>Actinopterygii</taxon>
        <taxon>Neopterygii</taxon>
        <taxon>Teleostei</taxon>
        <taxon>Protacanthopterygii</taxon>
        <taxon>Salmoniformes</taxon>
        <taxon>Salmonidae</taxon>
        <taxon>Salmoninae</taxon>
        <taxon>Oncorhynchus</taxon>
    </lineage>
</organism>
<comment type="subunit">
    <text evidence="3">Homotrimer.</text>
</comment>
<reference evidence="14" key="1">
    <citation type="submission" date="2025-08" db="UniProtKB">
        <authorList>
            <consortium name="Ensembl"/>
        </authorList>
    </citation>
    <scope>IDENTIFICATION</scope>
</reference>
<keyword evidence="6 12" id="KW-0812">Transmembrane</keyword>
<evidence type="ECO:0000256" key="6">
    <source>
        <dbReference type="ARBA" id="ARBA00022692"/>
    </source>
</evidence>
<feature type="domain" description="Ammonium transporter AmtB-like" evidence="13">
    <location>
        <begin position="68"/>
        <end position="383"/>
    </location>
</feature>
<dbReference type="InterPro" id="IPR029020">
    <property type="entry name" value="Ammonium/urea_transptr"/>
</dbReference>
<evidence type="ECO:0000256" key="8">
    <source>
        <dbReference type="ARBA" id="ARBA00023136"/>
    </source>
</evidence>
<dbReference type="GO" id="GO:0097272">
    <property type="term" value="P:ammonium homeostasis"/>
    <property type="evidence" value="ECO:0007669"/>
    <property type="project" value="TreeGrafter"/>
</dbReference>
<evidence type="ECO:0000313" key="15">
    <source>
        <dbReference type="Proteomes" id="UP000694402"/>
    </source>
</evidence>
<dbReference type="InterPro" id="IPR024041">
    <property type="entry name" value="NH4_transpt_AmtB-like_dom"/>
</dbReference>
<feature type="transmembrane region" description="Helical" evidence="12">
    <location>
        <begin position="267"/>
        <end position="286"/>
    </location>
</feature>